<dbReference type="STRING" id="996801.BW723_12865"/>
<reference evidence="4" key="1">
    <citation type="submission" date="2016-02" db="EMBL/GenBank/DDBJ databases">
        <title>Paenibacillus sp. LPB0068, isolated from Crassostrea gigas.</title>
        <authorList>
            <person name="Shin S.-K."/>
            <person name="Yi H."/>
        </authorList>
    </citation>
    <scope>NUCLEOTIDE SEQUENCE [LARGE SCALE GENOMIC DNA]</scope>
    <source>
        <strain evidence="4">KCTC 23969</strain>
    </source>
</reference>
<dbReference type="RefSeq" id="WP_068360354.1">
    <property type="nucleotide sequence ID" value="NZ_CP019337.1"/>
</dbReference>
<dbReference type="Proteomes" id="UP000092612">
    <property type="component" value="Unassembled WGS sequence"/>
</dbReference>
<evidence type="ECO:0000313" key="4">
    <source>
        <dbReference type="Proteomes" id="UP000092612"/>
    </source>
</evidence>
<evidence type="ECO:0000256" key="1">
    <source>
        <dbReference type="ARBA" id="ARBA00022729"/>
    </source>
</evidence>
<gene>
    <name evidence="3" type="ORF">LPB301_08915</name>
</gene>
<sequence length="1005" mass="111238">MKRIGLFITLLFLATQIFSQGWGYSNNRIAISADGNNQPDPNTWGGTVTANAPAADAGKTFTYNSAWQRGDEDDWSATPAALAMLANANLEANLVHYSYNNFIGSPAHTTETNVMKEGVEGALEFFTEFDASVFFDVSANNTAAINHLAEQIKISTANNPLYFVQMGPSEFLYQALVKVKADGKEDAINHLYILSHSNYNDNHIRRAEHHRVEHILNDFPVSEGTNFKRIIDQNQSSNLNNGWSSSSINGVKNWTPYFFLRDHFDPSCKYLWDRLNIDAKSKPDISDAGMVWFLLNNDQNGNPSKLKTKFISGIKPSSIPEADGYCPAIDVYETEGLLVFEAERIALKGDWKLGTDEEYASGGKYIYYDGPNSYQNQNANNTISYSFTINTPGTYTVKWFGRQNEEERGKVEGQQGTDLSNDAWLKFSDGIAYWGTEQTTSWFKFYGRSDPGFWLHGIGEKNHAHNWINIKVEQAGTYTMDICGRSHGYQIDKIVMATSTAAKLGDFTNKTEAQANKYWSETGTVDPNCENLVIEGCETILAKDFTDLEIEGYDPATLEWRVSKTWEGNAKEIIKCNGTNGINRPIAAEVVYNGTAQGNARYKVHAMQEPDGESTYSVYVNGTKVGEQQISSSYDATHNIEDEKLRNEIEELIIDTKAPIKPGDVIRVTSNQVTNGKVPEGNSTATARGRWYALEVCVDKNDFDITEKVAFVSPADKISNAALEIPITVSYGANEQRDLKVALQNPDGTTIESKTIPVERGVSSTNVIFTLASALHVADGYKVITALCPVGKGIEESIMTKEHSFDVVDGPLLPTVDLVDFIDAPAEFSKDLLELSFKVSYAATQERDLNIELKDLQPLYITNTKITVPAGEGEKTIVVKLEAPLEVANGYSAILAIRPVNGNWQTNIAKKTYNFNIVDSSLSVDKQQYNALNVYPSPAEDILNISCPEFVNSKISIMALSGKLITTVDAQSEHTTIDVSSISPGIYVLSVKNEKISTQRKIIIR</sequence>
<protein>
    <recommendedName>
        <fullName evidence="2">Secretion system C-terminal sorting domain-containing protein</fullName>
    </recommendedName>
</protein>
<dbReference type="EMBL" id="LSFL01000031">
    <property type="protein sequence ID" value="OBY65217.1"/>
    <property type="molecule type" value="Genomic_DNA"/>
</dbReference>
<dbReference type="InterPro" id="IPR026444">
    <property type="entry name" value="Secre_tail"/>
</dbReference>
<dbReference type="Pfam" id="PF18962">
    <property type="entry name" value="Por_Secre_tail"/>
    <property type="match status" value="1"/>
</dbReference>
<name>A0A1B8U040_9FLAO</name>
<feature type="domain" description="Secretion system C-terminal sorting" evidence="2">
    <location>
        <begin position="934"/>
        <end position="1004"/>
    </location>
</feature>
<evidence type="ECO:0000259" key="2">
    <source>
        <dbReference type="Pfam" id="PF18962"/>
    </source>
</evidence>
<dbReference type="AlphaFoldDB" id="A0A1B8U040"/>
<keyword evidence="4" id="KW-1185">Reference proteome</keyword>
<organism evidence="3 4">
    <name type="scientific">Polaribacter reichenbachii</name>
    <dbReference type="NCBI Taxonomy" id="996801"/>
    <lineage>
        <taxon>Bacteria</taxon>
        <taxon>Pseudomonadati</taxon>
        <taxon>Bacteroidota</taxon>
        <taxon>Flavobacteriia</taxon>
        <taxon>Flavobacteriales</taxon>
        <taxon>Flavobacteriaceae</taxon>
    </lineage>
</organism>
<dbReference type="NCBIfam" id="TIGR04183">
    <property type="entry name" value="Por_Secre_tail"/>
    <property type="match status" value="1"/>
</dbReference>
<proteinExistence type="predicted"/>
<accession>A0A1B8U040</accession>
<keyword evidence="1" id="KW-0732">Signal</keyword>
<dbReference type="KEGG" id="prn:BW723_12865"/>
<comment type="caution">
    <text evidence="3">The sequence shown here is derived from an EMBL/GenBank/DDBJ whole genome shotgun (WGS) entry which is preliminary data.</text>
</comment>
<evidence type="ECO:0000313" key="3">
    <source>
        <dbReference type="EMBL" id="OBY65217.1"/>
    </source>
</evidence>
<dbReference type="OrthoDB" id="964745at2"/>